<dbReference type="PANTHER" id="PTHR23161:SF2">
    <property type="entry name" value="PROTEIN CIP2A"/>
    <property type="match status" value="1"/>
</dbReference>
<feature type="coiled-coil region" evidence="1">
    <location>
        <begin position="691"/>
        <end position="812"/>
    </location>
</feature>
<gene>
    <name evidence="3" type="primary">Cip2a</name>
</gene>
<protein>
    <submittedName>
        <fullName evidence="3">Protein CIP2A homolog</fullName>
    </submittedName>
</protein>
<dbReference type="InterPro" id="IPR048701">
    <property type="entry name" value="CIP2A_N"/>
</dbReference>
<dbReference type="AlphaFoldDB" id="A0A6F9D8T5"/>
<name>A0A6F9D8T5_9ASCI</name>
<reference evidence="3" key="1">
    <citation type="submission" date="2020-04" db="EMBL/GenBank/DDBJ databases">
        <authorList>
            <person name="Neveu A P."/>
        </authorList>
    </citation>
    <scope>NUCLEOTIDE SEQUENCE</scope>
    <source>
        <tissue evidence="3">Whole embryo</tissue>
    </source>
</reference>
<keyword evidence="1" id="KW-0175">Coiled coil</keyword>
<feature type="coiled-coil region" evidence="1">
    <location>
        <begin position="855"/>
        <end position="924"/>
    </location>
</feature>
<evidence type="ECO:0000313" key="3">
    <source>
        <dbReference type="EMBL" id="CAB3231245.1"/>
    </source>
</evidence>
<dbReference type="InterPro" id="IPR042510">
    <property type="entry name" value="CIP2A"/>
</dbReference>
<sequence>MEVNSCVKSLLLGISQYCSNPSESSLSQLLRHLEVLLALLKANDVDQIFNSRNPLGCECLINLTMLICADDVDQHVMTKIFHLLYLIAQDNISCEFLINSVNIMSSLSTYAVKHIQAEDSCTMKQCLQLVEKVSYGRQVSEITSNLDKLVAYVLEKINKPGSDLSSICLGILCNLVSTNISIQAQVKGMMNSAHKKNLMIYLRRDSNSDKISSLSLITHCCWGETLASKFYSLKNVTQTLKLLFAALSNIDEKMTLNRSADLCMEVFKHEEIIQQFIVFEQKNNCAYKLLMMLSCDVPTESACKMLELLVALCRVSFLRKSISERILKKQQPLEVLLNLASIQMSKRQSRLSLLAMDLIEELCEEVVDQSFDPDESNWHESVLMTICQQLTPAISDDTPHVSDFLINSATLKILKSLKILACLCNDEDILNFIVMKLNSVSVSEVIEHQLTHNLIGLSQSSQPEWSETGVEVVLFALDLSLKLKHLVPELEKQLYSTLQDTRIVPFLASAIASSDRIKIQMALRLHQEALPLPDFPAILLSDRIAYNNDKNSHKLGADVFQQSQMKSTDTQKKHLQPSFISNTKTEKISKLSFPSTSISTDEGNKENIHELIAKIQGPEGDATETGMNGKTSEIVEIYEHKISSLVTKENHLQDLLEAKTLALAQADRLISQYRCQRSRCEEDSRKMADMLKQSESKCEEMLDKMRAAECDRSSMSRELETVETENRNLQNIADHYDRLQSAFEDKKHKIDVLERNLKTSQQEYVTLKELHEMIQKHNEKLKQQYTQATSRLEDVEEERLTLLKRIVELESSVSDLTQLVEEQDKSYNQLAQKQSERDVTIKNLKLHLSKRDEDIKELKIKVSSQEHNKQQMEHQVKERNAEIKKLNSKMDAIIKKADMIENEKKQLQAELAESNDCRLNLQQKLDKQAQTLLMITELSNNIRGSQC</sequence>
<dbReference type="PANTHER" id="PTHR23161">
    <property type="entry name" value="PROTEIN CIP2A"/>
    <property type="match status" value="1"/>
</dbReference>
<proteinExistence type="evidence at transcript level"/>
<dbReference type="SUPFAM" id="SSF90257">
    <property type="entry name" value="Myosin rod fragments"/>
    <property type="match status" value="1"/>
</dbReference>
<dbReference type="Pfam" id="PF21044">
    <property type="entry name" value="CIP2A_N"/>
    <property type="match status" value="1"/>
</dbReference>
<evidence type="ECO:0000256" key="1">
    <source>
        <dbReference type="SAM" id="Coils"/>
    </source>
</evidence>
<dbReference type="EMBL" id="LR783965">
    <property type="protein sequence ID" value="CAB3231245.1"/>
    <property type="molecule type" value="mRNA"/>
</dbReference>
<feature type="domain" description="CIP2A N-terminal" evidence="2">
    <location>
        <begin position="22"/>
        <end position="549"/>
    </location>
</feature>
<evidence type="ECO:0000259" key="2">
    <source>
        <dbReference type="Pfam" id="PF21044"/>
    </source>
</evidence>
<accession>A0A6F9D8T5</accession>
<organism evidence="3">
    <name type="scientific">Phallusia mammillata</name>
    <dbReference type="NCBI Taxonomy" id="59560"/>
    <lineage>
        <taxon>Eukaryota</taxon>
        <taxon>Metazoa</taxon>
        <taxon>Chordata</taxon>
        <taxon>Tunicata</taxon>
        <taxon>Ascidiacea</taxon>
        <taxon>Phlebobranchia</taxon>
        <taxon>Ascidiidae</taxon>
        <taxon>Phallusia</taxon>
    </lineage>
</organism>